<proteinExistence type="predicted"/>
<comment type="caution">
    <text evidence="1">The sequence shown here is derived from an EMBL/GenBank/DDBJ whole genome shotgun (WGS) entry which is preliminary data.</text>
</comment>
<protein>
    <submittedName>
        <fullName evidence="1">Uncharacterized protein</fullName>
    </submittedName>
</protein>
<gene>
    <name evidence="1" type="ORF">B296_00035461</name>
</gene>
<dbReference type="EMBL" id="AMZH03013639">
    <property type="protein sequence ID" value="RRT48925.1"/>
    <property type="molecule type" value="Genomic_DNA"/>
</dbReference>
<sequence>MAAGVAIPLRILPRLHTTHRHLSDLRKLIHPASHDCSSPRPVVALWPSAANEAEGHNISSSVIHSSAAHTRVKNAAHTAREEAPLVPPPLSHSILDPPPYFYVKITSQSNLVLRDPSLLLSPSVFAPFEAVFLRVPFFFSISQPCIATALFPLNEEEWTLTSHPWLAFSLSQHPALFQAFSASALHGGAEGGNDCVEEFLDSSGDHQLGEQFGGGYDSDLRSIAAGILRASPAEQPESASLAVADSGMFYFLRSSLP</sequence>
<name>A0A426YB18_ENSVE</name>
<dbReference type="Proteomes" id="UP000287651">
    <property type="component" value="Unassembled WGS sequence"/>
</dbReference>
<reference evidence="1 2" key="1">
    <citation type="journal article" date="2014" name="Agronomy (Basel)">
        <title>A Draft Genome Sequence for Ensete ventricosum, the Drought-Tolerant Tree Against Hunger.</title>
        <authorList>
            <person name="Harrison J."/>
            <person name="Moore K.A."/>
            <person name="Paszkiewicz K."/>
            <person name="Jones T."/>
            <person name="Grant M."/>
            <person name="Ambacheew D."/>
            <person name="Muzemil S."/>
            <person name="Studholme D.J."/>
        </authorList>
    </citation>
    <scope>NUCLEOTIDE SEQUENCE [LARGE SCALE GENOMIC DNA]</scope>
</reference>
<organism evidence="1 2">
    <name type="scientific">Ensete ventricosum</name>
    <name type="common">Abyssinian banana</name>
    <name type="synonym">Musa ensete</name>
    <dbReference type="NCBI Taxonomy" id="4639"/>
    <lineage>
        <taxon>Eukaryota</taxon>
        <taxon>Viridiplantae</taxon>
        <taxon>Streptophyta</taxon>
        <taxon>Embryophyta</taxon>
        <taxon>Tracheophyta</taxon>
        <taxon>Spermatophyta</taxon>
        <taxon>Magnoliopsida</taxon>
        <taxon>Liliopsida</taxon>
        <taxon>Zingiberales</taxon>
        <taxon>Musaceae</taxon>
        <taxon>Ensete</taxon>
    </lineage>
</organism>
<evidence type="ECO:0000313" key="2">
    <source>
        <dbReference type="Proteomes" id="UP000287651"/>
    </source>
</evidence>
<evidence type="ECO:0000313" key="1">
    <source>
        <dbReference type="EMBL" id="RRT48925.1"/>
    </source>
</evidence>
<dbReference type="AlphaFoldDB" id="A0A426YB18"/>
<accession>A0A426YB18</accession>